<dbReference type="Proteomes" id="UP001476798">
    <property type="component" value="Unassembled WGS sequence"/>
</dbReference>
<dbReference type="EMBL" id="JAHRIO010093655">
    <property type="protein sequence ID" value="MEQ2189678.1"/>
    <property type="molecule type" value="Genomic_DNA"/>
</dbReference>
<accession>A0ABV0Q1K6</accession>
<evidence type="ECO:0000313" key="1">
    <source>
        <dbReference type="EMBL" id="MEQ2189678.1"/>
    </source>
</evidence>
<organism evidence="1 2">
    <name type="scientific">Goodea atripinnis</name>
    <dbReference type="NCBI Taxonomy" id="208336"/>
    <lineage>
        <taxon>Eukaryota</taxon>
        <taxon>Metazoa</taxon>
        <taxon>Chordata</taxon>
        <taxon>Craniata</taxon>
        <taxon>Vertebrata</taxon>
        <taxon>Euteleostomi</taxon>
        <taxon>Actinopterygii</taxon>
        <taxon>Neopterygii</taxon>
        <taxon>Teleostei</taxon>
        <taxon>Neoteleostei</taxon>
        <taxon>Acanthomorphata</taxon>
        <taxon>Ovalentaria</taxon>
        <taxon>Atherinomorphae</taxon>
        <taxon>Cyprinodontiformes</taxon>
        <taxon>Goodeidae</taxon>
        <taxon>Goodea</taxon>
    </lineage>
</organism>
<proteinExistence type="predicted"/>
<gene>
    <name evidence="1" type="ORF">GOODEAATRI_027769</name>
</gene>
<keyword evidence="2" id="KW-1185">Reference proteome</keyword>
<evidence type="ECO:0000313" key="2">
    <source>
        <dbReference type="Proteomes" id="UP001476798"/>
    </source>
</evidence>
<comment type="caution">
    <text evidence="1">The sequence shown here is derived from an EMBL/GenBank/DDBJ whole genome shotgun (WGS) entry which is preliminary data.</text>
</comment>
<reference evidence="1 2" key="1">
    <citation type="submission" date="2021-06" db="EMBL/GenBank/DDBJ databases">
        <authorList>
            <person name="Palmer J.M."/>
        </authorList>
    </citation>
    <scope>NUCLEOTIDE SEQUENCE [LARGE SCALE GENOMIC DNA]</scope>
    <source>
        <strain evidence="1 2">GA_2019</strain>
        <tissue evidence="1">Muscle</tissue>
    </source>
</reference>
<sequence>MPLTYPSSDLTLPKATFLPNLVWTSKLLHVFAEIALSAVLRPQTGIAFSTHSGRAFDLQATTGTGMLHFNNTGGAKDLQDNQVFFRLPENPASYRFWAGGWSFCLHPFGHSAEHKESVARGAPCRSDLRNADT</sequence>
<protein>
    <submittedName>
        <fullName evidence="1">Uncharacterized protein</fullName>
    </submittedName>
</protein>
<name>A0ABV0Q1K6_9TELE</name>